<dbReference type="SUPFAM" id="SSF53474">
    <property type="entry name" value="alpha/beta-Hydrolases"/>
    <property type="match status" value="1"/>
</dbReference>
<reference evidence="3" key="1">
    <citation type="submission" date="2017-04" db="EMBL/GenBank/DDBJ databases">
        <authorList>
            <person name="Varghese N."/>
            <person name="Submissions S."/>
        </authorList>
    </citation>
    <scope>NUCLEOTIDE SEQUENCE [LARGE SCALE GENOMIC DNA]</scope>
    <source>
        <strain evidence="3">UI2</strain>
    </source>
</reference>
<gene>
    <name evidence="2" type="ORF">SAMN06295984_1129</name>
</gene>
<dbReference type="GO" id="GO:0016787">
    <property type="term" value="F:hydrolase activity"/>
    <property type="evidence" value="ECO:0007669"/>
    <property type="project" value="UniProtKB-KW"/>
</dbReference>
<dbReference type="GO" id="GO:0016747">
    <property type="term" value="F:acyltransferase activity, transferring groups other than amino-acyl groups"/>
    <property type="evidence" value="ECO:0007669"/>
    <property type="project" value="TreeGrafter"/>
</dbReference>
<protein>
    <submittedName>
        <fullName evidence="2">S-formylglutathione hydrolase</fullName>
    </submittedName>
</protein>
<organism evidence="2 3">
    <name type="scientific">Sphingopyxis terrae subsp. ummariensis</name>
    <dbReference type="NCBI Taxonomy" id="429001"/>
    <lineage>
        <taxon>Bacteria</taxon>
        <taxon>Pseudomonadati</taxon>
        <taxon>Pseudomonadota</taxon>
        <taxon>Alphaproteobacteria</taxon>
        <taxon>Sphingomonadales</taxon>
        <taxon>Sphingomonadaceae</taxon>
        <taxon>Sphingopyxis</taxon>
    </lineage>
</organism>
<dbReference type="InterPro" id="IPR029058">
    <property type="entry name" value="AB_hydrolase_fold"/>
</dbReference>
<accession>A0A1Y6ERL4</accession>
<dbReference type="AlphaFoldDB" id="A0A1Y6ERL4"/>
<dbReference type="InterPro" id="IPR050583">
    <property type="entry name" value="Mycobacterial_A85_antigen"/>
</dbReference>
<evidence type="ECO:0000313" key="3">
    <source>
        <dbReference type="Proteomes" id="UP000194469"/>
    </source>
</evidence>
<keyword evidence="1" id="KW-0732">Signal</keyword>
<dbReference type="RefSeq" id="WP_086456306.1">
    <property type="nucleotide sequence ID" value="NZ_FXWL01000001.1"/>
</dbReference>
<feature type="chain" id="PRO_5013255337" evidence="1">
    <location>
        <begin position="27"/>
        <end position="335"/>
    </location>
</feature>
<name>A0A1Y6ERL4_9SPHN</name>
<evidence type="ECO:0000313" key="2">
    <source>
        <dbReference type="EMBL" id="SMQ64909.1"/>
    </source>
</evidence>
<dbReference type="PANTHER" id="PTHR48098">
    <property type="entry name" value="ENTEROCHELIN ESTERASE-RELATED"/>
    <property type="match status" value="1"/>
</dbReference>
<dbReference type="EMBL" id="FXWL01000001">
    <property type="protein sequence ID" value="SMQ64909.1"/>
    <property type="molecule type" value="Genomic_DNA"/>
</dbReference>
<dbReference type="GeneID" id="303001195"/>
<keyword evidence="3" id="KW-1185">Reference proteome</keyword>
<sequence length="335" mass="36361">MLNRREFAGLAVAGATISLSATTAVAAEAEGTIAYHVLASSHVPGEPGVAIYTPPGYDAGHAEPYPLLLLLHGGNGTEKDLAFFKTVFDNEIAAGRLPPLIIATPSGRRSLYMDFRDGAERWESFILFDVLPFLRRSAHVSRGRELTFIGGWSMGGLGSLRIAFKHPELFAAVAALEPAVEPAVEWKGVGPHTRFWRPGEVLHPIFGNPVDGEYWMQNNPASIASRAPDRLLGLGIYLEVGDQDMLYLYEGAEFLHRVLFDARLTHEYRLVHGAEHVGPSLLPRMADALGFIARQISPPGWIDQNVLNVRAVLDGSKRSAGFPVGPVDPGRVGGR</sequence>
<dbReference type="Gene3D" id="3.40.50.1820">
    <property type="entry name" value="alpha/beta hydrolase"/>
    <property type="match status" value="1"/>
</dbReference>
<keyword evidence="2" id="KW-0378">Hydrolase</keyword>
<dbReference type="InterPro" id="IPR000801">
    <property type="entry name" value="Esterase-like"/>
</dbReference>
<dbReference type="PANTHER" id="PTHR48098:SF1">
    <property type="entry name" value="DIACYLGLYCEROL ACYLTRANSFERASE_MYCOLYLTRANSFERASE AG85A"/>
    <property type="match status" value="1"/>
</dbReference>
<evidence type="ECO:0000256" key="1">
    <source>
        <dbReference type="SAM" id="SignalP"/>
    </source>
</evidence>
<feature type="signal peptide" evidence="1">
    <location>
        <begin position="1"/>
        <end position="26"/>
    </location>
</feature>
<dbReference type="Proteomes" id="UP000194469">
    <property type="component" value="Unassembled WGS sequence"/>
</dbReference>
<proteinExistence type="predicted"/>
<dbReference type="Pfam" id="PF00756">
    <property type="entry name" value="Esterase"/>
    <property type="match status" value="1"/>
</dbReference>